<dbReference type="Gene3D" id="1.10.510.10">
    <property type="entry name" value="Transferase(Phosphotransferase) domain 1"/>
    <property type="match status" value="1"/>
</dbReference>
<gene>
    <name evidence="1" type="ORF">FMOSSE_LOCUS11604</name>
</gene>
<sequence length="86" mass="10128">MPKLQVLVFQKLKIIPQLISDFLANGNPPFKDEVNNNQDLIVAITCHETRETTIAETPEDYEKLYKRCWKQEPKQRPIIKKVLKCF</sequence>
<proteinExistence type="predicted"/>
<dbReference type="InterPro" id="IPR011009">
    <property type="entry name" value="Kinase-like_dom_sf"/>
</dbReference>
<dbReference type="EMBL" id="CAJVPP010004673">
    <property type="protein sequence ID" value="CAG8653790.1"/>
    <property type="molecule type" value="Genomic_DNA"/>
</dbReference>
<evidence type="ECO:0000313" key="1">
    <source>
        <dbReference type="EMBL" id="CAG8653790.1"/>
    </source>
</evidence>
<keyword evidence="2" id="KW-1185">Reference proteome</keyword>
<evidence type="ECO:0000313" key="2">
    <source>
        <dbReference type="Proteomes" id="UP000789375"/>
    </source>
</evidence>
<protein>
    <submittedName>
        <fullName evidence="1">6002_t:CDS:1</fullName>
    </submittedName>
</protein>
<organism evidence="1 2">
    <name type="scientific">Funneliformis mosseae</name>
    <name type="common">Endomycorrhizal fungus</name>
    <name type="synonym">Glomus mosseae</name>
    <dbReference type="NCBI Taxonomy" id="27381"/>
    <lineage>
        <taxon>Eukaryota</taxon>
        <taxon>Fungi</taxon>
        <taxon>Fungi incertae sedis</taxon>
        <taxon>Mucoromycota</taxon>
        <taxon>Glomeromycotina</taxon>
        <taxon>Glomeromycetes</taxon>
        <taxon>Glomerales</taxon>
        <taxon>Glomeraceae</taxon>
        <taxon>Funneliformis</taxon>
    </lineage>
</organism>
<dbReference type="AlphaFoldDB" id="A0A9N9DYE8"/>
<comment type="caution">
    <text evidence="1">The sequence shown here is derived from an EMBL/GenBank/DDBJ whole genome shotgun (WGS) entry which is preliminary data.</text>
</comment>
<reference evidence="1" key="1">
    <citation type="submission" date="2021-06" db="EMBL/GenBank/DDBJ databases">
        <authorList>
            <person name="Kallberg Y."/>
            <person name="Tangrot J."/>
            <person name="Rosling A."/>
        </authorList>
    </citation>
    <scope>NUCLEOTIDE SEQUENCE</scope>
    <source>
        <strain evidence="1">87-6 pot B 2015</strain>
    </source>
</reference>
<dbReference type="SUPFAM" id="SSF56112">
    <property type="entry name" value="Protein kinase-like (PK-like)"/>
    <property type="match status" value="1"/>
</dbReference>
<name>A0A9N9DYE8_FUNMO</name>
<dbReference type="Proteomes" id="UP000789375">
    <property type="component" value="Unassembled WGS sequence"/>
</dbReference>
<accession>A0A9N9DYE8</accession>